<dbReference type="OrthoDB" id="6456970at2"/>
<proteinExistence type="predicted"/>
<reference evidence="1" key="1">
    <citation type="submission" date="2022-08" db="EMBL/GenBank/DDBJ databases">
        <authorList>
            <person name="Dale J.L."/>
        </authorList>
    </citation>
    <scope>NUCLEOTIDE SEQUENCE</scope>
    <source>
        <strain evidence="1">2022EL-00758</strain>
    </source>
</reference>
<dbReference type="RefSeq" id="WP_052926994.1">
    <property type="nucleotide sequence ID" value="NZ_BRRE01000005.1"/>
</dbReference>
<dbReference type="EMBL" id="JAPNMI010000006">
    <property type="protein sequence ID" value="MCY0790484.1"/>
    <property type="molecule type" value="Genomic_DNA"/>
</dbReference>
<sequence>MHKTKALLFVVSFFLIAGCSPKTRHQPEQNVCVIKMDTPEGNQPGKIDQVDGISPECRAVEKSISKAI</sequence>
<protein>
    <submittedName>
        <fullName evidence="1">Thiamine biosynthesis protein ApbE</fullName>
    </submittedName>
</protein>
<dbReference type="Proteomes" id="UP001076655">
    <property type="component" value="Unassembled WGS sequence"/>
</dbReference>
<gene>
    <name evidence="1" type="ORF">N0392_12415</name>
</gene>
<organism evidence="1 2">
    <name type="scientific">Morganella morganii</name>
    <name type="common">Proteus morganii</name>
    <dbReference type="NCBI Taxonomy" id="582"/>
    <lineage>
        <taxon>Bacteria</taxon>
        <taxon>Pseudomonadati</taxon>
        <taxon>Pseudomonadota</taxon>
        <taxon>Gammaproteobacteria</taxon>
        <taxon>Enterobacterales</taxon>
        <taxon>Morganellaceae</taxon>
        <taxon>Morganella</taxon>
    </lineage>
</organism>
<evidence type="ECO:0000313" key="2">
    <source>
        <dbReference type="Proteomes" id="UP001076655"/>
    </source>
</evidence>
<dbReference type="AlphaFoldDB" id="A0A9Q4GRI9"/>
<accession>A0A9Q4GRI9</accession>
<name>A0A9Q4GRI9_MORMO</name>
<evidence type="ECO:0000313" key="1">
    <source>
        <dbReference type="EMBL" id="MCY0790484.1"/>
    </source>
</evidence>
<dbReference type="PROSITE" id="PS51257">
    <property type="entry name" value="PROKAR_LIPOPROTEIN"/>
    <property type="match status" value="1"/>
</dbReference>
<comment type="caution">
    <text evidence="1">The sequence shown here is derived from an EMBL/GenBank/DDBJ whole genome shotgun (WGS) entry which is preliminary data.</text>
</comment>